<protein>
    <submittedName>
        <fullName evidence="2">Uncharacterized protein</fullName>
    </submittedName>
</protein>
<keyword evidence="1" id="KW-0732">Signal</keyword>
<sequence length="249" mass="25926">MKKLALAAAVAALLTTGARAEDAAATPAAVPDNAVSFNVAAISDYRYRGISQTRLQPALQGGADYVNNPTGLYAGAWASTITWIKDAGGDGSVELDLYAGKRGQVTADVAYDVGVLTYVYASNSLPVSANTTEIYGQLGYGPAYVKYSHAVTNLFGFADSKNSGYLDIGANIDAGDGWTVNLHGGRQNVRHNDAASYTDWKLGLTKDFGAVTGALAVIGTNAQESAYTSAANGKFLGKTALQLTFSKVF</sequence>
<reference evidence="2 3" key="1">
    <citation type="submission" date="2020-04" db="EMBL/GenBank/DDBJ databases">
        <title>Genome sequencing of novel species.</title>
        <authorList>
            <person name="Heo J."/>
            <person name="Kim S.-J."/>
            <person name="Kim J.-S."/>
            <person name="Hong S.-B."/>
            <person name="Kwon S.-W."/>
        </authorList>
    </citation>
    <scope>NUCLEOTIDE SEQUENCE [LARGE SCALE GENOMIC DNA]</scope>
    <source>
        <strain evidence="2 3">AF9R3</strain>
    </source>
</reference>
<accession>A0ABX6M6B2</accession>
<organism evidence="2 3">
    <name type="scientific">Duganella dendranthematis</name>
    <dbReference type="NCBI Taxonomy" id="2728021"/>
    <lineage>
        <taxon>Bacteria</taxon>
        <taxon>Pseudomonadati</taxon>
        <taxon>Pseudomonadota</taxon>
        <taxon>Betaproteobacteria</taxon>
        <taxon>Burkholderiales</taxon>
        <taxon>Oxalobacteraceae</taxon>
        <taxon>Telluria group</taxon>
        <taxon>Duganella</taxon>
    </lineage>
</organism>
<keyword evidence="3" id="KW-1185">Reference proteome</keyword>
<dbReference type="InterPro" id="IPR010239">
    <property type="entry name" value="CHP02001"/>
</dbReference>
<dbReference type="EMBL" id="CP051684">
    <property type="protein sequence ID" value="QJD89856.1"/>
    <property type="molecule type" value="Genomic_DNA"/>
</dbReference>
<name>A0ABX6M6B2_9BURK</name>
<evidence type="ECO:0000313" key="3">
    <source>
        <dbReference type="Proteomes" id="UP000503117"/>
    </source>
</evidence>
<dbReference type="Proteomes" id="UP000503117">
    <property type="component" value="Chromosome"/>
</dbReference>
<feature type="chain" id="PRO_5046169430" evidence="1">
    <location>
        <begin position="21"/>
        <end position="249"/>
    </location>
</feature>
<proteinExistence type="predicted"/>
<dbReference type="RefSeq" id="WP_169111662.1">
    <property type="nucleotide sequence ID" value="NZ_CP051684.1"/>
</dbReference>
<dbReference type="NCBIfam" id="TIGR02001">
    <property type="entry name" value="gcw_chp"/>
    <property type="match status" value="1"/>
</dbReference>
<dbReference type="Pfam" id="PF09694">
    <property type="entry name" value="Gcw_chp"/>
    <property type="match status" value="1"/>
</dbReference>
<gene>
    <name evidence="2" type="ORF">HH213_06910</name>
</gene>
<feature type="signal peptide" evidence="1">
    <location>
        <begin position="1"/>
        <end position="20"/>
    </location>
</feature>
<evidence type="ECO:0000256" key="1">
    <source>
        <dbReference type="SAM" id="SignalP"/>
    </source>
</evidence>
<evidence type="ECO:0000313" key="2">
    <source>
        <dbReference type="EMBL" id="QJD89856.1"/>
    </source>
</evidence>